<protein>
    <recommendedName>
        <fullName evidence="1">HTH psq-type domain-containing protein</fullName>
    </recommendedName>
</protein>
<feature type="domain" description="HTH psq-type" evidence="1">
    <location>
        <begin position="50"/>
        <end position="70"/>
    </location>
</feature>
<accession>A0A8H5B9P4</accession>
<dbReference type="InterPro" id="IPR007889">
    <property type="entry name" value="HTH_Psq"/>
</dbReference>
<comment type="caution">
    <text evidence="2">The sequence shown here is derived from an EMBL/GenBank/DDBJ whole genome shotgun (WGS) entry which is preliminary data.</text>
</comment>
<dbReference type="EMBL" id="JAACJK010000174">
    <property type="protein sequence ID" value="KAF5319128.1"/>
    <property type="molecule type" value="Genomic_DNA"/>
</dbReference>
<dbReference type="OrthoDB" id="8191755at2759"/>
<keyword evidence="3" id="KW-1185">Reference proteome</keyword>
<evidence type="ECO:0000259" key="1">
    <source>
        <dbReference type="Pfam" id="PF05225"/>
    </source>
</evidence>
<dbReference type="GO" id="GO:0003677">
    <property type="term" value="F:DNA binding"/>
    <property type="evidence" value="ECO:0007669"/>
    <property type="project" value="InterPro"/>
</dbReference>
<proteinExistence type="predicted"/>
<sequence length="144" mass="16427">MTGKSESNRVKSLKRRNEREDILRQAVKAYKDHVAAGGSRGTDGLRTIGARFGIPKSTLERHVKGKGKTKAEEDATRQKLTVTEEKTLAQKLAFHTRYGPEMSNYDSYHQIRKPLTYESRNGTDMLQIWEVDDQLFSQRSLPVC</sequence>
<reference evidence="2 3" key="1">
    <citation type="journal article" date="2020" name="ISME J.">
        <title>Uncovering the hidden diversity of litter-decomposition mechanisms in mushroom-forming fungi.</title>
        <authorList>
            <person name="Floudas D."/>
            <person name="Bentzer J."/>
            <person name="Ahren D."/>
            <person name="Johansson T."/>
            <person name="Persson P."/>
            <person name="Tunlid A."/>
        </authorList>
    </citation>
    <scope>NUCLEOTIDE SEQUENCE [LARGE SCALE GENOMIC DNA]</scope>
    <source>
        <strain evidence="2 3">CBS 175.51</strain>
    </source>
</reference>
<organism evidence="2 3">
    <name type="scientific">Ephemerocybe angulata</name>
    <dbReference type="NCBI Taxonomy" id="980116"/>
    <lineage>
        <taxon>Eukaryota</taxon>
        <taxon>Fungi</taxon>
        <taxon>Dikarya</taxon>
        <taxon>Basidiomycota</taxon>
        <taxon>Agaricomycotina</taxon>
        <taxon>Agaricomycetes</taxon>
        <taxon>Agaricomycetidae</taxon>
        <taxon>Agaricales</taxon>
        <taxon>Agaricineae</taxon>
        <taxon>Psathyrellaceae</taxon>
        <taxon>Ephemerocybe</taxon>
    </lineage>
</organism>
<dbReference type="AlphaFoldDB" id="A0A8H5B9P4"/>
<evidence type="ECO:0000313" key="2">
    <source>
        <dbReference type="EMBL" id="KAF5319128.1"/>
    </source>
</evidence>
<gene>
    <name evidence="2" type="ORF">D9611_014094</name>
</gene>
<evidence type="ECO:0000313" key="3">
    <source>
        <dbReference type="Proteomes" id="UP000541558"/>
    </source>
</evidence>
<dbReference type="Proteomes" id="UP000541558">
    <property type="component" value="Unassembled WGS sequence"/>
</dbReference>
<name>A0A8H5B9P4_9AGAR</name>
<dbReference type="Pfam" id="PF05225">
    <property type="entry name" value="HTH_psq"/>
    <property type="match status" value="1"/>
</dbReference>